<evidence type="ECO:0000256" key="4">
    <source>
        <dbReference type="ARBA" id="ARBA00022519"/>
    </source>
</evidence>
<feature type="domain" description="Major facilitator superfamily associated" evidence="9">
    <location>
        <begin position="6"/>
        <end position="358"/>
    </location>
</feature>
<dbReference type="PIRSF" id="PIRSF004925">
    <property type="entry name" value="HcaT"/>
    <property type="match status" value="1"/>
</dbReference>
<dbReference type="GO" id="GO:0005886">
    <property type="term" value="C:plasma membrane"/>
    <property type="evidence" value="ECO:0007669"/>
    <property type="project" value="UniProtKB-SubCell"/>
</dbReference>
<dbReference type="GO" id="GO:0015528">
    <property type="term" value="F:lactose:proton symporter activity"/>
    <property type="evidence" value="ECO:0007669"/>
    <property type="project" value="TreeGrafter"/>
</dbReference>
<feature type="transmembrane region" description="Helical" evidence="8">
    <location>
        <begin position="296"/>
        <end position="316"/>
    </location>
</feature>
<keyword evidence="4" id="KW-0997">Cell inner membrane</keyword>
<evidence type="ECO:0000256" key="7">
    <source>
        <dbReference type="ARBA" id="ARBA00023136"/>
    </source>
</evidence>
<dbReference type="InterPro" id="IPR024989">
    <property type="entry name" value="MFS_assoc_dom"/>
</dbReference>
<protein>
    <submittedName>
        <fullName evidence="10">MFS transporter</fullName>
    </submittedName>
</protein>
<keyword evidence="2" id="KW-0813">Transport</keyword>
<feature type="transmembrane region" description="Helical" evidence="8">
    <location>
        <begin position="265"/>
        <end position="284"/>
    </location>
</feature>
<accession>A0AB39UYA5</accession>
<reference evidence="10" key="1">
    <citation type="submission" date="2024-05" db="EMBL/GenBank/DDBJ databases">
        <title>Genome sequencing of novel strain.</title>
        <authorList>
            <person name="Ganbat D."/>
            <person name="Ganbat S."/>
            <person name="Lee S.-J."/>
        </authorList>
    </citation>
    <scope>NUCLEOTIDE SEQUENCE</scope>
    <source>
        <strain evidence="10">SMD15-11</strain>
    </source>
</reference>
<gene>
    <name evidence="10" type="ORF">AAIA72_02560</name>
</gene>
<evidence type="ECO:0000256" key="5">
    <source>
        <dbReference type="ARBA" id="ARBA00022692"/>
    </source>
</evidence>
<evidence type="ECO:0000256" key="1">
    <source>
        <dbReference type="ARBA" id="ARBA00004429"/>
    </source>
</evidence>
<proteinExistence type="predicted"/>
<feature type="transmembrane region" description="Helical" evidence="8">
    <location>
        <begin position="232"/>
        <end position="253"/>
    </location>
</feature>
<keyword evidence="7 8" id="KW-0472">Membrane</keyword>
<feature type="transmembrane region" description="Helical" evidence="8">
    <location>
        <begin position="328"/>
        <end position="348"/>
    </location>
</feature>
<evidence type="ECO:0000256" key="8">
    <source>
        <dbReference type="SAM" id="Phobius"/>
    </source>
</evidence>
<dbReference type="InterPro" id="IPR026032">
    <property type="entry name" value="HcaT-like"/>
</dbReference>
<dbReference type="AlphaFoldDB" id="A0AB39UYA5"/>
<organism evidence="10">
    <name type="scientific">Thermohahella caldifontis</name>
    <dbReference type="NCBI Taxonomy" id="3142973"/>
    <lineage>
        <taxon>Bacteria</taxon>
        <taxon>Pseudomonadati</taxon>
        <taxon>Pseudomonadota</taxon>
        <taxon>Gammaproteobacteria</taxon>
        <taxon>Oceanospirillales</taxon>
        <taxon>Hahellaceae</taxon>
        <taxon>Thermohahella</taxon>
    </lineage>
</organism>
<feature type="transmembrane region" description="Helical" evidence="8">
    <location>
        <begin position="199"/>
        <end position="220"/>
    </location>
</feature>
<feature type="transmembrane region" description="Helical" evidence="8">
    <location>
        <begin position="354"/>
        <end position="375"/>
    </location>
</feature>
<feature type="transmembrane region" description="Helical" evidence="8">
    <location>
        <begin position="92"/>
        <end position="110"/>
    </location>
</feature>
<sequence length="380" mass="41610">MSAPVVRLSATYLVYFTIVGVVAPYLPVYLKYLGFGYEEVGLLTSIVLGTKVFAPLFWGHLADRSGRFVYWVRLGTLAALALGLFFPFVRHIVTVGLVLFGFSFFWNAVLPQLEVITLTALGARRHQYSRIRLWGSIGFIAAVTGIGQLLDITTPMAIPWSVVALLALLAVLAWSLPERTGQGKPAAVRRFRRAALSRSVWPFWVMVFLLQWSFGAYYVFFTLTLEQAGYSFVQNGMLWSLGVVAEIALFTLMPRLLARYTLRQLFGVALVVTVVRWLVIAWYADLPALVTVAQLGHAFSFGIMHACSIEFLHRTFAGKGEGMAQSTYSALSFGLGGAVGATTSGLLYEAGGPALTYSVAAVIAALALATLWSPLRTRLT</sequence>
<dbReference type="EMBL" id="CP154858">
    <property type="protein sequence ID" value="XDT72887.1"/>
    <property type="molecule type" value="Genomic_DNA"/>
</dbReference>
<dbReference type="PANTHER" id="PTHR23522:SF10">
    <property type="entry name" value="3-PHENYLPROPIONIC ACID TRANSPORTER-RELATED"/>
    <property type="match status" value="1"/>
</dbReference>
<feature type="transmembrane region" description="Helical" evidence="8">
    <location>
        <begin position="42"/>
        <end position="61"/>
    </location>
</feature>
<dbReference type="RefSeq" id="WP_369601887.1">
    <property type="nucleotide sequence ID" value="NZ_CP154858.1"/>
</dbReference>
<dbReference type="SUPFAM" id="SSF103473">
    <property type="entry name" value="MFS general substrate transporter"/>
    <property type="match status" value="1"/>
</dbReference>
<evidence type="ECO:0000313" key="10">
    <source>
        <dbReference type="EMBL" id="XDT72887.1"/>
    </source>
</evidence>
<dbReference type="KEGG" id="tcd:AAIA72_02560"/>
<keyword evidence="3" id="KW-1003">Cell membrane</keyword>
<feature type="transmembrane region" description="Helical" evidence="8">
    <location>
        <begin position="156"/>
        <end position="176"/>
    </location>
</feature>
<keyword evidence="5 8" id="KW-0812">Transmembrane</keyword>
<dbReference type="InterPro" id="IPR036259">
    <property type="entry name" value="MFS_trans_sf"/>
</dbReference>
<feature type="transmembrane region" description="Helical" evidence="8">
    <location>
        <begin position="131"/>
        <end position="150"/>
    </location>
</feature>
<evidence type="ECO:0000256" key="6">
    <source>
        <dbReference type="ARBA" id="ARBA00022989"/>
    </source>
</evidence>
<dbReference type="Pfam" id="PF12832">
    <property type="entry name" value="MFS_1_like"/>
    <property type="match status" value="1"/>
</dbReference>
<evidence type="ECO:0000259" key="9">
    <source>
        <dbReference type="Pfam" id="PF12832"/>
    </source>
</evidence>
<keyword evidence="6 8" id="KW-1133">Transmembrane helix</keyword>
<evidence type="ECO:0000256" key="3">
    <source>
        <dbReference type="ARBA" id="ARBA00022475"/>
    </source>
</evidence>
<comment type="subcellular location">
    <subcellularLocation>
        <location evidence="1">Cell inner membrane</location>
        <topology evidence="1">Multi-pass membrane protein</topology>
    </subcellularLocation>
</comment>
<name>A0AB39UYA5_9GAMM</name>
<feature type="transmembrane region" description="Helical" evidence="8">
    <location>
        <begin position="12"/>
        <end position="30"/>
    </location>
</feature>
<dbReference type="NCBIfam" id="NF037955">
    <property type="entry name" value="mfs"/>
    <property type="match status" value="1"/>
</dbReference>
<feature type="transmembrane region" description="Helical" evidence="8">
    <location>
        <begin position="68"/>
        <end position="86"/>
    </location>
</feature>
<dbReference type="PANTHER" id="PTHR23522">
    <property type="entry name" value="BLL5896 PROTEIN"/>
    <property type="match status" value="1"/>
</dbReference>
<dbReference type="GO" id="GO:0030395">
    <property type="term" value="F:lactose binding"/>
    <property type="evidence" value="ECO:0007669"/>
    <property type="project" value="TreeGrafter"/>
</dbReference>
<evidence type="ECO:0000256" key="2">
    <source>
        <dbReference type="ARBA" id="ARBA00022448"/>
    </source>
</evidence>
<dbReference type="Gene3D" id="1.20.1250.20">
    <property type="entry name" value="MFS general substrate transporter like domains"/>
    <property type="match status" value="2"/>
</dbReference>